<evidence type="ECO:0000313" key="2">
    <source>
        <dbReference type="EMBL" id="CAD6188933.1"/>
    </source>
</evidence>
<dbReference type="Proteomes" id="UP000835052">
    <property type="component" value="Unassembled WGS sequence"/>
</dbReference>
<comment type="caution">
    <text evidence="2">The sequence shown here is derived from an EMBL/GenBank/DDBJ whole genome shotgun (WGS) entry which is preliminary data.</text>
</comment>
<feature type="chain" id="PRO_5035839974" description="WAP domain-containing protein" evidence="1">
    <location>
        <begin position="20"/>
        <end position="102"/>
    </location>
</feature>
<keyword evidence="3" id="KW-1185">Reference proteome</keyword>
<proteinExistence type="predicted"/>
<dbReference type="AlphaFoldDB" id="A0A8S1H117"/>
<name>A0A8S1H117_9PELO</name>
<gene>
    <name evidence="2" type="ORF">CAUJ_LOCUS4852</name>
</gene>
<evidence type="ECO:0000313" key="3">
    <source>
        <dbReference type="Proteomes" id="UP000835052"/>
    </source>
</evidence>
<keyword evidence="1" id="KW-0732">Signal</keyword>
<dbReference type="EMBL" id="CAJGYM010000009">
    <property type="protein sequence ID" value="CAD6188933.1"/>
    <property type="molecule type" value="Genomic_DNA"/>
</dbReference>
<organism evidence="2 3">
    <name type="scientific">Caenorhabditis auriculariae</name>
    <dbReference type="NCBI Taxonomy" id="2777116"/>
    <lineage>
        <taxon>Eukaryota</taxon>
        <taxon>Metazoa</taxon>
        <taxon>Ecdysozoa</taxon>
        <taxon>Nematoda</taxon>
        <taxon>Chromadorea</taxon>
        <taxon>Rhabditida</taxon>
        <taxon>Rhabditina</taxon>
        <taxon>Rhabditomorpha</taxon>
        <taxon>Rhabditoidea</taxon>
        <taxon>Rhabditidae</taxon>
        <taxon>Peloderinae</taxon>
        <taxon>Caenorhabditis</taxon>
    </lineage>
</organism>
<sequence>MNCFLILFFISTFIYSASSACSSNEYCPNGWSVLRKPDANPTTCDPMKYQTKCEKPYSCVHAKCGMSFCCVHPQKLAEWNRQEEVRKEILEAEHEIENEEDL</sequence>
<protein>
    <recommendedName>
        <fullName evidence="4">WAP domain-containing protein</fullName>
    </recommendedName>
</protein>
<evidence type="ECO:0008006" key="4">
    <source>
        <dbReference type="Google" id="ProtNLM"/>
    </source>
</evidence>
<reference evidence="2" key="1">
    <citation type="submission" date="2020-10" db="EMBL/GenBank/DDBJ databases">
        <authorList>
            <person name="Kikuchi T."/>
        </authorList>
    </citation>
    <scope>NUCLEOTIDE SEQUENCE</scope>
    <source>
        <strain evidence="2">NKZ352</strain>
    </source>
</reference>
<evidence type="ECO:0000256" key="1">
    <source>
        <dbReference type="SAM" id="SignalP"/>
    </source>
</evidence>
<dbReference type="OrthoDB" id="5791564at2759"/>
<accession>A0A8S1H117</accession>
<feature type="signal peptide" evidence="1">
    <location>
        <begin position="1"/>
        <end position="19"/>
    </location>
</feature>